<reference evidence="1" key="1">
    <citation type="submission" date="2020-08" db="EMBL/GenBank/DDBJ databases">
        <title>Multicomponent nature underlies the extraordinary mechanical properties of spider dragline silk.</title>
        <authorList>
            <person name="Kono N."/>
            <person name="Nakamura H."/>
            <person name="Mori M."/>
            <person name="Yoshida Y."/>
            <person name="Ohtoshi R."/>
            <person name="Malay A.D."/>
            <person name="Moran D.A.P."/>
            <person name="Tomita M."/>
            <person name="Numata K."/>
            <person name="Arakawa K."/>
        </authorList>
    </citation>
    <scope>NUCLEOTIDE SEQUENCE</scope>
</reference>
<dbReference type="Gene3D" id="3.10.10.10">
    <property type="entry name" value="HIV Type 1 Reverse Transcriptase, subunit A, domain 1"/>
    <property type="match status" value="1"/>
</dbReference>
<dbReference type="Proteomes" id="UP000887013">
    <property type="component" value="Unassembled WGS sequence"/>
</dbReference>
<dbReference type="GO" id="GO:0071897">
    <property type="term" value="P:DNA biosynthetic process"/>
    <property type="evidence" value="ECO:0007669"/>
    <property type="project" value="UniProtKB-ARBA"/>
</dbReference>
<gene>
    <name evidence="1" type="ORF">NPIL_426041</name>
</gene>
<accession>A0A8X6N9I9</accession>
<sequence length="186" mass="21665">MIFSEPDIVRNYHHIPMGPSETKKSSVVTLFDLHEYKYMNFFLVNTTQIYQKFLFTILKGLNLCYPYRLDDNFITSRDQIEHTHRLCMIAEGFSKYRIMLNVQTHNFWSTFLPVNKPEHSTAVPIQGTVAIRSESRTGSSSYIRFMAPFQVNRRSNSYGTAIVLKIDLFTPGSFMIIGLLLMKLYL</sequence>
<organism evidence="1 2">
    <name type="scientific">Nephila pilipes</name>
    <name type="common">Giant wood spider</name>
    <name type="synonym">Nephila maculata</name>
    <dbReference type="NCBI Taxonomy" id="299642"/>
    <lineage>
        <taxon>Eukaryota</taxon>
        <taxon>Metazoa</taxon>
        <taxon>Ecdysozoa</taxon>
        <taxon>Arthropoda</taxon>
        <taxon>Chelicerata</taxon>
        <taxon>Arachnida</taxon>
        <taxon>Araneae</taxon>
        <taxon>Araneomorphae</taxon>
        <taxon>Entelegynae</taxon>
        <taxon>Araneoidea</taxon>
        <taxon>Nephilidae</taxon>
        <taxon>Nephila</taxon>
    </lineage>
</organism>
<dbReference type="InterPro" id="IPR043502">
    <property type="entry name" value="DNA/RNA_pol_sf"/>
</dbReference>
<protein>
    <submittedName>
        <fullName evidence="1">Uncharacterized protein</fullName>
    </submittedName>
</protein>
<evidence type="ECO:0000313" key="1">
    <source>
        <dbReference type="EMBL" id="GFT02560.1"/>
    </source>
</evidence>
<proteinExistence type="predicted"/>
<keyword evidence="2" id="KW-1185">Reference proteome</keyword>
<dbReference type="InterPro" id="IPR043128">
    <property type="entry name" value="Rev_trsase/Diguanyl_cyclase"/>
</dbReference>
<dbReference type="SUPFAM" id="SSF56672">
    <property type="entry name" value="DNA/RNA polymerases"/>
    <property type="match status" value="1"/>
</dbReference>
<evidence type="ECO:0000313" key="2">
    <source>
        <dbReference type="Proteomes" id="UP000887013"/>
    </source>
</evidence>
<name>A0A8X6N9I9_NEPPI</name>
<dbReference type="EMBL" id="BMAW01102072">
    <property type="protein sequence ID" value="GFT02560.1"/>
    <property type="molecule type" value="Genomic_DNA"/>
</dbReference>
<dbReference type="AlphaFoldDB" id="A0A8X6N9I9"/>
<comment type="caution">
    <text evidence="1">The sequence shown here is derived from an EMBL/GenBank/DDBJ whole genome shotgun (WGS) entry which is preliminary data.</text>
</comment>
<dbReference type="Gene3D" id="3.30.70.270">
    <property type="match status" value="1"/>
</dbReference>